<name>A0AA38RVH7_9PEZI</name>
<accession>A0AA38RVH7</accession>
<keyword evidence="3" id="KW-1185">Reference proteome</keyword>
<dbReference type="AlphaFoldDB" id="A0AA38RVH7"/>
<dbReference type="EMBL" id="JANBVN010000042">
    <property type="protein sequence ID" value="KAJ9158059.1"/>
    <property type="molecule type" value="Genomic_DNA"/>
</dbReference>
<evidence type="ECO:0000256" key="1">
    <source>
        <dbReference type="SAM" id="MobiDB-lite"/>
    </source>
</evidence>
<protein>
    <submittedName>
        <fullName evidence="2">Uncharacterized protein</fullName>
    </submittedName>
</protein>
<feature type="compositionally biased region" description="Basic and acidic residues" evidence="1">
    <location>
        <begin position="23"/>
        <end position="68"/>
    </location>
</feature>
<sequence>MSSSNQGGGSGGGGNSAPLRRKDKVDESMRLKSATDAKPKPKKGDPKPKPEHPIFGRTSMREASSRGE</sequence>
<feature type="compositionally biased region" description="Gly residues" evidence="1">
    <location>
        <begin position="1"/>
        <end position="15"/>
    </location>
</feature>
<evidence type="ECO:0000313" key="3">
    <source>
        <dbReference type="Proteomes" id="UP001174691"/>
    </source>
</evidence>
<feature type="region of interest" description="Disordered" evidence="1">
    <location>
        <begin position="1"/>
        <end position="68"/>
    </location>
</feature>
<evidence type="ECO:0000313" key="2">
    <source>
        <dbReference type="EMBL" id="KAJ9158059.1"/>
    </source>
</evidence>
<gene>
    <name evidence="2" type="ORF">NKR19_g3668</name>
</gene>
<proteinExistence type="predicted"/>
<dbReference type="Proteomes" id="UP001174691">
    <property type="component" value="Unassembled WGS sequence"/>
</dbReference>
<organism evidence="2 3">
    <name type="scientific">Coniochaeta hoffmannii</name>
    <dbReference type="NCBI Taxonomy" id="91930"/>
    <lineage>
        <taxon>Eukaryota</taxon>
        <taxon>Fungi</taxon>
        <taxon>Dikarya</taxon>
        <taxon>Ascomycota</taxon>
        <taxon>Pezizomycotina</taxon>
        <taxon>Sordariomycetes</taxon>
        <taxon>Sordariomycetidae</taxon>
        <taxon>Coniochaetales</taxon>
        <taxon>Coniochaetaceae</taxon>
        <taxon>Coniochaeta</taxon>
    </lineage>
</organism>
<reference evidence="2" key="1">
    <citation type="submission" date="2022-07" db="EMBL/GenBank/DDBJ databases">
        <title>Fungi with potential for degradation of polypropylene.</title>
        <authorList>
            <person name="Gostincar C."/>
        </authorList>
    </citation>
    <scope>NUCLEOTIDE SEQUENCE</scope>
    <source>
        <strain evidence="2">EXF-13287</strain>
    </source>
</reference>
<comment type="caution">
    <text evidence="2">The sequence shown here is derived from an EMBL/GenBank/DDBJ whole genome shotgun (WGS) entry which is preliminary data.</text>
</comment>